<dbReference type="Proteomes" id="UP000322976">
    <property type="component" value="Unassembled WGS sequence"/>
</dbReference>
<feature type="active site" description="Nucleophile; methyl group acceptor" evidence="9">
    <location>
        <position position="133"/>
    </location>
</feature>
<dbReference type="InterPro" id="IPR001497">
    <property type="entry name" value="MethylDNA_cys_MeTrfase_AS"/>
</dbReference>
<dbReference type="EMBL" id="VTPS01000021">
    <property type="protein sequence ID" value="TZE80927.1"/>
    <property type="molecule type" value="Genomic_DNA"/>
</dbReference>
<evidence type="ECO:0000256" key="6">
    <source>
        <dbReference type="ARBA" id="ARBA00022763"/>
    </source>
</evidence>
<dbReference type="NCBIfam" id="TIGR00589">
    <property type="entry name" value="ogt"/>
    <property type="match status" value="1"/>
</dbReference>
<name>A0A5D8Q974_9THEO</name>
<comment type="similarity">
    <text evidence="2 9">Belongs to the MGMT family.</text>
</comment>
<evidence type="ECO:0000256" key="4">
    <source>
        <dbReference type="ARBA" id="ARBA00022603"/>
    </source>
</evidence>
<protein>
    <recommendedName>
        <fullName evidence="9">Methylated-DNA--protein-cysteine methyltransferase</fullName>
        <ecNumber evidence="9">2.1.1.63</ecNumber>
    </recommendedName>
    <alternativeName>
        <fullName evidence="9">6-O-methylguanine-DNA methyltransferase</fullName>
        <shortName evidence="9">MGMT</shortName>
    </alternativeName>
    <alternativeName>
        <fullName evidence="9">O-6-methylguanine-DNA-alkyltransferase</fullName>
    </alternativeName>
</protein>
<comment type="catalytic activity">
    <reaction evidence="1 9">
        <text>a 4-O-methyl-thymidine in DNA + L-cysteinyl-[protein] = a thymidine in DNA + S-methyl-L-cysteinyl-[protein]</text>
        <dbReference type="Rhea" id="RHEA:53428"/>
        <dbReference type="Rhea" id="RHEA-COMP:10131"/>
        <dbReference type="Rhea" id="RHEA-COMP:10132"/>
        <dbReference type="Rhea" id="RHEA-COMP:13555"/>
        <dbReference type="Rhea" id="RHEA-COMP:13556"/>
        <dbReference type="ChEBI" id="CHEBI:29950"/>
        <dbReference type="ChEBI" id="CHEBI:82612"/>
        <dbReference type="ChEBI" id="CHEBI:137386"/>
        <dbReference type="ChEBI" id="CHEBI:137387"/>
        <dbReference type="EC" id="2.1.1.63"/>
    </reaction>
</comment>
<dbReference type="Gene3D" id="3.30.160.70">
    <property type="entry name" value="Methylated DNA-protein cysteine methyltransferase domain"/>
    <property type="match status" value="1"/>
</dbReference>
<feature type="domain" description="Methylated-DNA-[protein]-cysteine S-methyltransferase DNA binding" evidence="10">
    <location>
        <begin position="82"/>
        <end position="162"/>
    </location>
</feature>
<dbReference type="SUPFAM" id="SSF53155">
    <property type="entry name" value="Methylated DNA-protein cysteine methyltransferase domain"/>
    <property type="match status" value="1"/>
</dbReference>
<sequence length="162" mass="18518">MIEFIAFNTNTPVGTVYIASYADMLIRIDTDYDRFLNDLEKKHDSVFERHNGVLDETARQLDLYFNRKLIEFDLPVYLEGTEFCRQVWQELTRIPYGSTVSYGEIAERIERPKAVRAVGRAVGSNPIPFVIPCHRVIGKDGSLVGFGLGLDVKRFLLELESV</sequence>
<keyword evidence="13" id="KW-1185">Reference proteome</keyword>
<dbReference type="AlphaFoldDB" id="A0A5D8Q974"/>
<evidence type="ECO:0000256" key="8">
    <source>
        <dbReference type="ARBA" id="ARBA00049348"/>
    </source>
</evidence>
<dbReference type="InterPro" id="IPR036217">
    <property type="entry name" value="MethylDNA_cys_MeTrfase_DNAb"/>
</dbReference>
<evidence type="ECO:0000256" key="5">
    <source>
        <dbReference type="ARBA" id="ARBA00022679"/>
    </source>
</evidence>
<keyword evidence="4 9" id="KW-0489">Methyltransferase</keyword>
<evidence type="ECO:0000256" key="1">
    <source>
        <dbReference type="ARBA" id="ARBA00001286"/>
    </source>
</evidence>
<comment type="catalytic activity">
    <reaction evidence="8 9">
        <text>a 6-O-methyl-2'-deoxyguanosine in DNA + L-cysteinyl-[protein] = S-methyl-L-cysteinyl-[protein] + a 2'-deoxyguanosine in DNA</text>
        <dbReference type="Rhea" id="RHEA:24000"/>
        <dbReference type="Rhea" id="RHEA-COMP:10131"/>
        <dbReference type="Rhea" id="RHEA-COMP:10132"/>
        <dbReference type="Rhea" id="RHEA-COMP:11367"/>
        <dbReference type="Rhea" id="RHEA-COMP:11368"/>
        <dbReference type="ChEBI" id="CHEBI:29950"/>
        <dbReference type="ChEBI" id="CHEBI:82612"/>
        <dbReference type="ChEBI" id="CHEBI:85445"/>
        <dbReference type="ChEBI" id="CHEBI:85448"/>
        <dbReference type="EC" id="2.1.1.63"/>
    </reaction>
</comment>
<dbReference type="GO" id="GO:0006307">
    <property type="term" value="P:DNA alkylation repair"/>
    <property type="evidence" value="ECO:0007669"/>
    <property type="project" value="UniProtKB-UniRule"/>
</dbReference>
<organism evidence="12 13">
    <name type="scientific">Calorimonas adulescens</name>
    <dbReference type="NCBI Taxonomy" id="2606906"/>
    <lineage>
        <taxon>Bacteria</taxon>
        <taxon>Bacillati</taxon>
        <taxon>Bacillota</taxon>
        <taxon>Clostridia</taxon>
        <taxon>Thermoanaerobacterales</taxon>
        <taxon>Thermoanaerobacteraceae</taxon>
        <taxon>Calorimonas</taxon>
    </lineage>
</organism>
<dbReference type="InterPro" id="IPR036388">
    <property type="entry name" value="WH-like_DNA-bd_sf"/>
</dbReference>
<gene>
    <name evidence="12" type="ORF">FWJ32_11470</name>
</gene>
<dbReference type="FunFam" id="1.10.10.10:FF:000214">
    <property type="entry name" value="Methylated-DNA--protein-cysteine methyltransferase"/>
    <property type="match status" value="1"/>
</dbReference>
<dbReference type="PANTHER" id="PTHR10815:SF13">
    <property type="entry name" value="METHYLATED-DNA--PROTEIN-CYSTEINE METHYLTRANSFERASE"/>
    <property type="match status" value="1"/>
</dbReference>
<dbReference type="PANTHER" id="PTHR10815">
    <property type="entry name" value="METHYLATED-DNA--PROTEIN-CYSTEINE METHYLTRANSFERASE"/>
    <property type="match status" value="1"/>
</dbReference>
<dbReference type="InterPro" id="IPR014048">
    <property type="entry name" value="MethylDNA_cys_MeTrfase_DNA-bd"/>
</dbReference>
<dbReference type="InterPro" id="IPR008332">
    <property type="entry name" value="MethylG_MeTrfase_N"/>
</dbReference>
<dbReference type="Pfam" id="PF01035">
    <property type="entry name" value="DNA_binding_1"/>
    <property type="match status" value="1"/>
</dbReference>
<dbReference type="EC" id="2.1.1.63" evidence="9"/>
<reference evidence="12 13" key="1">
    <citation type="submission" date="2019-08" db="EMBL/GenBank/DDBJ databases">
        <title>Calorimonas adulescens gen. nov., sp. nov., an anaerobic thermophilic bacterium from Sakhalin hot spring.</title>
        <authorList>
            <person name="Khomyakova M.A."/>
            <person name="Merkel A.Y."/>
            <person name="Novikov A."/>
            <person name="Bonch-Osmolovskaya E.A."/>
            <person name="Slobodkin A.I."/>
        </authorList>
    </citation>
    <scope>NUCLEOTIDE SEQUENCE [LARGE SCALE GENOMIC DNA]</scope>
    <source>
        <strain evidence="12 13">A05MB</strain>
    </source>
</reference>
<dbReference type="Gene3D" id="1.10.10.10">
    <property type="entry name" value="Winged helix-like DNA-binding domain superfamily/Winged helix DNA-binding domain"/>
    <property type="match status" value="1"/>
</dbReference>
<comment type="function">
    <text evidence="9">Involved in the cellular defense against the biological effects of O6-methylguanine (O6-MeG) and O4-methylthymine (O4-MeT) in DNA. Repairs the methylated nucleobase in DNA by stoichiometrically transferring the methyl group to a cysteine residue in the enzyme. This is a suicide reaction: the enzyme is irreversibly inactivated.</text>
</comment>
<keyword evidence="3 9" id="KW-0963">Cytoplasm</keyword>
<dbReference type="InterPro" id="IPR036631">
    <property type="entry name" value="MGMT_N_sf"/>
</dbReference>
<keyword evidence="6 9" id="KW-0227">DNA damage</keyword>
<dbReference type="GO" id="GO:0003908">
    <property type="term" value="F:methylated-DNA-[protein]-cysteine S-methyltransferase activity"/>
    <property type="evidence" value="ECO:0007669"/>
    <property type="project" value="UniProtKB-UniRule"/>
</dbReference>
<dbReference type="PROSITE" id="PS00374">
    <property type="entry name" value="MGMT"/>
    <property type="match status" value="1"/>
</dbReference>
<dbReference type="Pfam" id="PF02870">
    <property type="entry name" value="Methyltransf_1N"/>
    <property type="match status" value="1"/>
</dbReference>
<evidence type="ECO:0000256" key="9">
    <source>
        <dbReference type="HAMAP-Rule" id="MF_00772"/>
    </source>
</evidence>
<evidence type="ECO:0000313" key="12">
    <source>
        <dbReference type="EMBL" id="TZE80927.1"/>
    </source>
</evidence>
<proteinExistence type="inferred from homology"/>
<accession>A0A5D8Q974</accession>
<comment type="miscellaneous">
    <text evidence="9">This enzyme catalyzes only one turnover and therefore is not strictly catalytic. According to one definition, an enzyme is a biocatalyst that acts repeatedly and over many reaction cycles.</text>
</comment>
<evidence type="ECO:0000259" key="11">
    <source>
        <dbReference type="Pfam" id="PF02870"/>
    </source>
</evidence>
<comment type="subcellular location">
    <subcellularLocation>
        <location evidence="9">Cytoplasm</location>
    </subcellularLocation>
</comment>
<comment type="caution">
    <text evidence="12">The sequence shown here is derived from an EMBL/GenBank/DDBJ whole genome shotgun (WGS) entry which is preliminary data.</text>
</comment>
<dbReference type="GO" id="GO:0032259">
    <property type="term" value="P:methylation"/>
    <property type="evidence" value="ECO:0007669"/>
    <property type="project" value="UniProtKB-KW"/>
</dbReference>
<feature type="domain" description="Methylguanine DNA methyltransferase ribonuclease-like" evidence="11">
    <location>
        <begin position="10"/>
        <end position="76"/>
    </location>
</feature>
<dbReference type="HAMAP" id="MF_00772">
    <property type="entry name" value="OGT"/>
    <property type="match status" value="1"/>
</dbReference>
<evidence type="ECO:0000256" key="3">
    <source>
        <dbReference type="ARBA" id="ARBA00022490"/>
    </source>
</evidence>
<evidence type="ECO:0000256" key="7">
    <source>
        <dbReference type="ARBA" id="ARBA00023204"/>
    </source>
</evidence>
<evidence type="ECO:0000313" key="13">
    <source>
        <dbReference type="Proteomes" id="UP000322976"/>
    </source>
</evidence>
<evidence type="ECO:0000256" key="2">
    <source>
        <dbReference type="ARBA" id="ARBA00008711"/>
    </source>
</evidence>
<dbReference type="SUPFAM" id="SSF46767">
    <property type="entry name" value="Methylated DNA-protein cysteine methyltransferase, C-terminal domain"/>
    <property type="match status" value="1"/>
</dbReference>
<dbReference type="CDD" id="cd06445">
    <property type="entry name" value="ATase"/>
    <property type="match status" value="1"/>
</dbReference>
<dbReference type="GO" id="GO:0005737">
    <property type="term" value="C:cytoplasm"/>
    <property type="evidence" value="ECO:0007669"/>
    <property type="project" value="UniProtKB-SubCell"/>
</dbReference>
<dbReference type="InterPro" id="IPR023546">
    <property type="entry name" value="MGMT"/>
</dbReference>
<keyword evidence="5 9" id="KW-0808">Transferase</keyword>
<dbReference type="RefSeq" id="WP_149546099.1">
    <property type="nucleotide sequence ID" value="NZ_VTPS01000021.1"/>
</dbReference>
<evidence type="ECO:0000259" key="10">
    <source>
        <dbReference type="Pfam" id="PF01035"/>
    </source>
</evidence>
<keyword evidence="7 9" id="KW-0234">DNA repair</keyword>